<accession>A0A3P6UEX7</accession>
<reference evidence="1 2" key="1">
    <citation type="submission" date="2018-08" db="EMBL/GenBank/DDBJ databases">
        <authorList>
            <person name="Laetsch R D."/>
            <person name="Stevens L."/>
            <person name="Kumar S."/>
            <person name="Blaxter L. M."/>
        </authorList>
    </citation>
    <scope>NUCLEOTIDE SEQUENCE [LARGE SCALE GENOMIC DNA]</scope>
</reference>
<sequence length="91" mass="10519">MQSSEDFSEFLRNFPDHVTPRWDGIPLRSQSGLLEVEDGGTVITETLKEDETQESKSCPKRTGKKWETYSLYLVEKAISVEKACYERRKSD</sequence>
<evidence type="ECO:0000313" key="1">
    <source>
        <dbReference type="EMBL" id="VDK76844.1"/>
    </source>
</evidence>
<evidence type="ECO:0000313" key="2">
    <source>
        <dbReference type="Proteomes" id="UP000277928"/>
    </source>
</evidence>
<name>A0A3P6UEX7_LITSI</name>
<dbReference type="OrthoDB" id="5836654at2759"/>
<dbReference type="EMBL" id="UYRX01000185">
    <property type="protein sequence ID" value="VDK76844.1"/>
    <property type="molecule type" value="Genomic_DNA"/>
</dbReference>
<dbReference type="AlphaFoldDB" id="A0A3P6UEX7"/>
<keyword evidence="2" id="KW-1185">Reference proteome</keyword>
<gene>
    <name evidence="1" type="ORF">NLS_LOCUS3409</name>
</gene>
<protein>
    <submittedName>
        <fullName evidence="1">Uncharacterized protein</fullName>
    </submittedName>
</protein>
<organism evidence="1 2">
    <name type="scientific">Litomosoides sigmodontis</name>
    <name type="common">Filarial nematode worm</name>
    <dbReference type="NCBI Taxonomy" id="42156"/>
    <lineage>
        <taxon>Eukaryota</taxon>
        <taxon>Metazoa</taxon>
        <taxon>Ecdysozoa</taxon>
        <taxon>Nematoda</taxon>
        <taxon>Chromadorea</taxon>
        <taxon>Rhabditida</taxon>
        <taxon>Spirurina</taxon>
        <taxon>Spiruromorpha</taxon>
        <taxon>Filarioidea</taxon>
        <taxon>Onchocercidae</taxon>
        <taxon>Litomosoides</taxon>
    </lineage>
</organism>
<dbReference type="Proteomes" id="UP000277928">
    <property type="component" value="Unassembled WGS sequence"/>
</dbReference>
<dbReference type="STRING" id="42156.A0A3P6UEX7"/>
<proteinExistence type="predicted"/>